<dbReference type="EMBL" id="JAQQAF010000002">
    <property type="protein sequence ID" value="KAJ8506765.1"/>
    <property type="molecule type" value="Genomic_DNA"/>
</dbReference>
<dbReference type="Gene3D" id="3.30.70.330">
    <property type="match status" value="1"/>
</dbReference>
<evidence type="ECO:0000256" key="5">
    <source>
        <dbReference type="SAM" id="MobiDB-lite"/>
    </source>
</evidence>
<dbReference type="GO" id="GO:0003723">
    <property type="term" value="F:RNA binding"/>
    <property type="evidence" value="ECO:0007669"/>
    <property type="project" value="UniProtKB-UniRule"/>
</dbReference>
<sequence length="203" mass="23259">MLRQRTGHDSVKRLPLDKRRDGSFEGFSFSPSAILLVPFVIDLKAAIEATPQEIRRSFLCTRTCREIRLKRCNLDEKVSERVLYEIMIQVGRVVDLYIPRDKETNRHKGYAFAEYESEEIADYAVRLFSGLVRLHNKTLKFAISGQDKCSQNTRTPMTPKPNSPPIPKPTSVHTREIGASREYSQSLVYNRISSSVHSSPIYP</sequence>
<name>A0AAV8RTG7_ENSVE</name>
<dbReference type="Pfam" id="PF00076">
    <property type="entry name" value="RRM_1"/>
    <property type="match status" value="1"/>
</dbReference>
<protein>
    <recommendedName>
        <fullName evidence="6">RRM domain-containing protein</fullName>
    </recommendedName>
</protein>
<organism evidence="7 8">
    <name type="scientific">Ensete ventricosum</name>
    <name type="common">Abyssinian banana</name>
    <name type="synonym">Musa ensete</name>
    <dbReference type="NCBI Taxonomy" id="4639"/>
    <lineage>
        <taxon>Eukaryota</taxon>
        <taxon>Viridiplantae</taxon>
        <taxon>Streptophyta</taxon>
        <taxon>Embryophyta</taxon>
        <taxon>Tracheophyta</taxon>
        <taxon>Spermatophyta</taxon>
        <taxon>Magnoliopsida</taxon>
        <taxon>Liliopsida</taxon>
        <taxon>Zingiberales</taxon>
        <taxon>Musaceae</taxon>
        <taxon>Ensete</taxon>
    </lineage>
</organism>
<dbReference type="InterPro" id="IPR012677">
    <property type="entry name" value="Nucleotide-bd_a/b_plait_sf"/>
</dbReference>
<feature type="compositionally biased region" description="Pro residues" evidence="5">
    <location>
        <begin position="158"/>
        <end position="168"/>
    </location>
</feature>
<dbReference type="SUPFAM" id="SSF54928">
    <property type="entry name" value="RNA-binding domain, RBD"/>
    <property type="match status" value="1"/>
</dbReference>
<keyword evidence="8" id="KW-1185">Reference proteome</keyword>
<dbReference type="SMART" id="SM00360">
    <property type="entry name" value="RRM"/>
    <property type="match status" value="1"/>
</dbReference>
<comment type="caution">
    <text evidence="7">The sequence shown here is derived from an EMBL/GenBank/DDBJ whole genome shotgun (WGS) entry which is preliminary data.</text>
</comment>
<evidence type="ECO:0000259" key="6">
    <source>
        <dbReference type="PROSITE" id="PS50102"/>
    </source>
</evidence>
<evidence type="ECO:0000313" key="7">
    <source>
        <dbReference type="EMBL" id="KAJ8506765.1"/>
    </source>
</evidence>
<keyword evidence="3" id="KW-0539">Nucleus</keyword>
<comment type="subcellular location">
    <subcellularLocation>
        <location evidence="1">Nucleus</location>
        <location evidence="1">Nucleoplasm</location>
    </subcellularLocation>
</comment>
<dbReference type="InterPro" id="IPR000504">
    <property type="entry name" value="RRM_dom"/>
</dbReference>
<accession>A0AAV8RTG7</accession>
<gene>
    <name evidence="7" type="ORF">OPV22_007651</name>
</gene>
<evidence type="ECO:0000256" key="2">
    <source>
        <dbReference type="ARBA" id="ARBA00022884"/>
    </source>
</evidence>
<feature type="region of interest" description="Disordered" evidence="5">
    <location>
        <begin position="148"/>
        <end position="173"/>
    </location>
</feature>
<evidence type="ECO:0000256" key="4">
    <source>
        <dbReference type="PROSITE-ProRule" id="PRU00176"/>
    </source>
</evidence>
<proteinExistence type="predicted"/>
<evidence type="ECO:0000256" key="1">
    <source>
        <dbReference type="ARBA" id="ARBA00004642"/>
    </source>
</evidence>
<reference evidence="7 8" key="1">
    <citation type="submission" date="2022-12" db="EMBL/GenBank/DDBJ databases">
        <title>Chromosome-scale assembly of the Ensete ventricosum genome.</title>
        <authorList>
            <person name="Dussert Y."/>
            <person name="Stocks J."/>
            <person name="Wendawek A."/>
            <person name="Woldeyes F."/>
            <person name="Nichols R.A."/>
            <person name="Borrell J.S."/>
        </authorList>
    </citation>
    <scope>NUCLEOTIDE SEQUENCE [LARGE SCALE GENOMIC DNA]</scope>
    <source>
        <strain evidence="8">cv. Maze</strain>
        <tissue evidence="7">Seeds</tissue>
    </source>
</reference>
<feature type="domain" description="RRM" evidence="6">
    <location>
        <begin position="67"/>
        <end position="146"/>
    </location>
</feature>
<dbReference type="InterPro" id="IPR035979">
    <property type="entry name" value="RBD_domain_sf"/>
</dbReference>
<evidence type="ECO:0000256" key="3">
    <source>
        <dbReference type="ARBA" id="ARBA00023242"/>
    </source>
</evidence>
<dbReference type="PROSITE" id="PS50102">
    <property type="entry name" value="RRM"/>
    <property type="match status" value="1"/>
</dbReference>
<evidence type="ECO:0000313" key="8">
    <source>
        <dbReference type="Proteomes" id="UP001222027"/>
    </source>
</evidence>
<dbReference type="InterPro" id="IPR052285">
    <property type="entry name" value="NEXT_complex_subunit"/>
</dbReference>
<dbReference type="PANTHER" id="PTHR13798:SF11">
    <property type="entry name" value="RNA-BINDING PROTEIN 7-RELATED"/>
    <property type="match status" value="1"/>
</dbReference>
<dbReference type="PANTHER" id="PTHR13798">
    <property type="entry name" value="RNA BINDING MOTIF RBM PROTEIN -RELATED"/>
    <property type="match status" value="1"/>
</dbReference>
<keyword evidence="2 4" id="KW-0694">RNA-binding</keyword>
<dbReference type="AlphaFoldDB" id="A0AAV8RTG7"/>
<dbReference type="GO" id="GO:0005654">
    <property type="term" value="C:nucleoplasm"/>
    <property type="evidence" value="ECO:0007669"/>
    <property type="project" value="UniProtKB-SubCell"/>
</dbReference>
<dbReference type="Proteomes" id="UP001222027">
    <property type="component" value="Unassembled WGS sequence"/>
</dbReference>